<feature type="coiled-coil region" evidence="4">
    <location>
        <begin position="13"/>
        <end position="51"/>
    </location>
</feature>
<evidence type="ECO:0000256" key="2">
    <source>
        <dbReference type="ARBA" id="ARBA00022980"/>
    </source>
</evidence>
<dbReference type="InterPro" id="IPR016082">
    <property type="entry name" value="Ribosomal_uL30_ferredoxin-like"/>
</dbReference>
<dbReference type="InterPro" id="IPR018038">
    <property type="entry name" value="Ribosomal_uL30_CS"/>
</dbReference>
<organism evidence="6 7">
    <name type="scientific">Stentor coeruleus</name>
    <dbReference type="NCBI Taxonomy" id="5963"/>
    <lineage>
        <taxon>Eukaryota</taxon>
        <taxon>Sar</taxon>
        <taxon>Alveolata</taxon>
        <taxon>Ciliophora</taxon>
        <taxon>Postciliodesmatophora</taxon>
        <taxon>Heterotrichea</taxon>
        <taxon>Heterotrichida</taxon>
        <taxon>Stentoridae</taxon>
        <taxon>Stentor</taxon>
    </lineage>
</organism>
<protein>
    <recommendedName>
        <fullName evidence="5">Large ribosomal subunit protein uL30-like ferredoxin-like fold domain-containing protein</fullName>
    </recommendedName>
</protein>
<name>A0A1R2BG68_9CILI</name>
<dbReference type="GO" id="GO:0003735">
    <property type="term" value="F:structural constituent of ribosome"/>
    <property type="evidence" value="ECO:0007669"/>
    <property type="project" value="TreeGrafter"/>
</dbReference>
<dbReference type="GO" id="GO:0022625">
    <property type="term" value="C:cytosolic large ribosomal subunit"/>
    <property type="evidence" value="ECO:0007669"/>
    <property type="project" value="TreeGrafter"/>
</dbReference>
<gene>
    <name evidence="6" type="ORF">SteCoe_25000</name>
</gene>
<comment type="similarity">
    <text evidence="1">Belongs to the universal ribosomal protein uL30 family.</text>
</comment>
<reference evidence="6 7" key="1">
    <citation type="submission" date="2016-11" db="EMBL/GenBank/DDBJ databases">
        <title>The macronuclear genome of Stentor coeruleus: a giant cell with tiny introns.</title>
        <authorList>
            <person name="Slabodnick M."/>
            <person name="Ruby J.G."/>
            <person name="Reiff S.B."/>
            <person name="Swart E.C."/>
            <person name="Gosai S."/>
            <person name="Prabakaran S."/>
            <person name="Witkowska E."/>
            <person name="Larue G.E."/>
            <person name="Fisher S."/>
            <person name="Freeman R.M."/>
            <person name="Gunawardena J."/>
            <person name="Chu W."/>
            <person name="Stover N.A."/>
            <person name="Gregory B.D."/>
            <person name="Nowacki M."/>
            <person name="Derisi J."/>
            <person name="Roy S.W."/>
            <person name="Marshall W.F."/>
            <person name="Sood P."/>
        </authorList>
    </citation>
    <scope>NUCLEOTIDE SEQUENCE [LARGE SCALE GENOMIC DNA]</scope>
    <source>
        <strain evidence="6">WM001</strain>
    </source>
</reference>
<dbReference type="Proteomes" id="UP000187209">
    <property type="component" value="Unassembled WGS sequence"/>
</dbReference>
<evidence type="ECO:0000313" key="7">
    <source>
        <dbReference type="Proteomes" id="UP000187209"/>
    </source>
</evidence>
<dbReference type="GO" id="GO:0003723">
    <property type="term" value="F:RNA binding"/>
    <property type="evidence" value="ECO:0007669"/>
    <property type="project" value="InterPro"/>
</dbReference>
<accession>A0A1R2BG68</accession>
<keyword evidence="4" id="KW-0175">Coiled coil</keyword>
<dbReference type="Gene3D" id="3.30.1390.20">
    <property type="entry name" value="Ribosomal protein L30, ferredoxin-like fold domain"/>
    <property type="match status" value="1"/>
</dbReference>
<evidence type="ECO:0000256" key="1">
    <source>
        <dbReference type="ARBA" id="ARBA00007594"/>
    </source>
</evidence>
<keyword evidence="3" id="KW-0687">Ribonucleoprotein</keyword>
<dbReference type="NCBIfam" id="TIGR01310">
    <property type="entry name" value="uL30_euk"/>
    <property type="match status" value="1"/>
</dbReference>
<comment type="caution">
    <text evidence="6">The sequence shown here is derived from an EMBL/GenBank/DDBJ whole genome shotgun (WGS) entry which is preliminary data.</text>
</comment>
<evidence type="ECO:0000313" key="6">
    <source>
        <dbReference type="EMBL" id="OMJ75776.1"/>
    </source>
</evidence>
<dbReference type="AlphaFoldDB" id="A0A1R2BG68"/>
<dbReference type="InterPro" id="IPR005998">
    <property type="entry name" value="Ribosomal_uL30_euk"/>
</dbReference>
<dbReference type="EMBL" id="MPUH01000669">
    <property type="protein sequence ID" value="OMJ75776.1"/>
    <property type="molecule type" value="Genomic_DNA"/>
</dbReference>
<dbReference type="PROSITE" id="PS00634">
    <property type="entry name" value="RIBOSOMAL_L30"/>
    <property type="match status" value="1"/>
</dbReference>
<dbReference type="OrthoDB" id="28644at2759"/>
<proteinExistence type="inferred from homology"/>
<sequence length="243" mass="27692">MVKKGPKQVPESVRKLQARIEQAKQAKAKASQDLEAQKSALAAEAQAKAEKYLAEYIHKETTSNQNRAQAKKNDQFWVEEEPKVILVVRIKGINKIAPKPRKVLKLFRLLQLHNAVLVRNNKATRNMLRLIEPFVTFGYPSVQTISKLVYKRGFIKVNNQRIPLNDNVQISAVLGSKGIHCVEDLIHQLVTCGTCFKECNNLLWTFKLSSPIHGFNHKRTSFIQGGDWGDREKKINTLVNRMI</sequence>
<dbReference type="GO" id="GO:0000463">
    <property type="term" value="P:maturation of LSU-rRNA from tricistronic rRNA transcript (SSU-rRNA, 5.8S rRNA, LSU-rRNA)"/>
    <property type="evidence" value="ECO:0007669"/>
    <property type="project" value="TreeGrafter"/>
</dbReference>
<dbReference type="InterPro" id="IPR036919">
    <property type="entry name" value="Ribo_uL30_ferredoxin-like_sf"/>
</dbReference>
<dbReference type="InterPro" id="IPR039699">
    <property type="entry name" value="Ribosomal_uL30"/>
</dbReference>
<dbReference type="Pfam" id="PF00327">
    <property type="entry name" value="Ribosomal_L30"/>
    <property type="match status" value="1"/>
</dbReference>
<evidence type="ECO:0000259" key="5">
    <source>
        <dbReference type="Pfam" id="PF00327"/>
    </source>
</evidence>
<keyword evidence="7" id="KW-1185">Reference proteome</keyword>
<feature type="domain" description="Large ribosomal subunit protein uL30-like ferredoxin-like fold" evidence="5">
    <location>
        <begin position="86"/>
        <end position="135"/>
    </location>
</feature>
<dbReference type="FunFam" id="3.30.1390.20:FF:000004">
    <property type="entry name" value="60S ribosomal protein L7"/>
    <property type="match status" value="1"/>
</dbReference>
<evidence type="ECO:0000256" key="4">
    <source>
        <dbReference type="SAM" id="Coils"/>
    </source>
</evidence>
<dbReference type="CDD" id="cd01657">
    <property type="entry name" value="Ribosomal_L7_archeal_euk"/>
    <property type="match status" value="1"/>
</dbReference>
<dbReference type="InterPro" id="IPR035808">
    <property type="entry name" value="Ribosomal_uL30_euk_arc"/>
</dbReference>
<dbReference type="SUPFAM" id="SSF55129">
    <property type="entry name" value="Ribosomal protein L30p/L7e"/>
    <property type="match status" value="1"/>
</dbReference>
<dbReference type="PANTHER" id="PTHR11524">
    <property type="entry name" value="60S RIBOSOMAL PROTEIN L7"/>
    <property type="match status" value="1"/>
</dbReference>
<keyword evidence="2" id="KW-0689">Ribosomal protein</keyword>
<dbReference type="PANTHER" id="PTHR11524:SF16">
    <property type="entry name" value="LARGE RIBOSOMAL SUBUNIT PROTEIN UL30"/>
    <property type="match status" value="1"/>
</dbReference>
<evidence type="ECO:0000256" key="3">
    <source>
        <dbReference type="ARBA" id="ARBA00023274"/>
    </source>
</evidence>